<organism evidence="9 10">
    <name type="scientific">Geobacillus subterraneus</name>
    <dbReference type="NCBI Taxonomy" id="129338"/>
    <lineage>
        <taxon>Bacteria</taxon>
        <taxon>Bacillati</taxon>
        <taxon>Bacillota</taxon>
        <taxon>Bacilli</taxon>
        <taxon>Bacillales</taxon>
        <taxon>Anoxybacillaceae</taxon>
        <taxon>Geobacillus</taxon>
    </lineage>
</organism>
<feature type="transmembrane region" description="Helical" evidence="8">
    <location>
        <begin position="306"/>
        <end position="326"/>
    </location>
</feature>
<dbReference type="GO" id="GO:0009847">
    <property type="term" value="P:spore germination"/>
    <property type="evidence" value="ECO:0007669"/>
    <property type="project" value="InterPro"/>
</dbReference>
<evidence type="ECO:0000313" key="10">
    <source>
        <dbReference type="Proteomes" id="UP000501421"/>
    </source>
</evidence>
<feature type="transmembrane region" description="Helical" evidence="8">
    <location>
        <begin position="113"/>
        <end position="131"/>
    </location>
</feature>
<evidence type="ECO:0000256" key="4">
    <source>
        <dbReference type="ARBA" id="ARBA00022544"/>
    </source>
</evidence>
<dbReference type="AlphaFoldDB" id="A0A679FQV1"/>
<dbReference type="Proteomes" id="UP000501421">
    <property type="component" value="Chromosome"/>
</dbReference>
<proteinExistence type="inferred from homology"/>
<dbReference type="GO" id="GO:0016020">
    <property type="term" value="C:membrane"/>
    <property type="evidence" value="ECO:0007669"/>
    <property type="project" value="UniProtKB-SubCell"/>
</dbReference>
<name>A0A679FQV1_9BACL</name>
<keyword evidence="5 8" id="KW-0812">Transmembrane</keyword>
<feature type="transmembrane region" description="Helical" evidence="8">
    <location>
        <begin position="36"/>
        <end position="54"/>
    </location>
</feature>
<accession>A0A679FQV1</accession>
<feature type="transmembrane region" description="Helical" evidence="8">
    <location>
        <begin position="12"/>
        <end position="30"/>
    </location>
</feature>
<dbReference type="RefSeq" id="WP_033843909.1">
    <property type="nucleotide sequence ID" value="NZ_AP022557.1"/>
</dbReference>
<reference evidence="10" key="1">
    <citation type="journal article" date="2020" name="Microbiol. Resour. Announc.">
        <title>Complete Genome Sequence of Geobacillus sp. Strain E55-1, Isolated from Mine Geyser in Japan.</title>
        <authorList>
            <person name="Miyazaki K."/>
            <person name="Hase E."/>
            <person name="Tokito N."/>
        </authorList>
    </citation>
    <scope>NUCLEOTIDE SEQUENCE [LARGE SCALE GENOMIC DNA]</scope>
    <source>
        <strain evidence="10">E55-1</strain>
    </source>
</reference>
<feature type="transmembrane region" description="Helical" evidence="8">
    <location>
        <begin position="143"/>
        <end position="165"/>
    </location>
</feature>
<feature type="transmembrane region" description="Helical" evidence="8">
    <location>
        <begin position="185"/>
        <end position="204"/>
    </location>
</feature>
<keyword evidence="4" id="KW-0309">Germination</keyword>
<evidence type="ECO:0000256" key="6">
    <source>
        <dbReference type="ARBA" id="ARBA00022989"/>
    </source>
</evidence>
<protein>
    <submittedName>
        <fullName evidence="9">Spore germination protein KB</fullName>
    </submittedName>
</protein>
<sequence length="367" mass="40996">MESVKINARQLFVLIVLFEHGSAIVIPLGVDAKQDVWIAILLGLVFGLLLFFVYRRLFEYYPDQPLTAYLPQIVGAPLGKLLAVVYITYFLYIAARVLRDFGELLLTFAYPETPLFVLNAIMALTVMYGVYKGIEVLARTGELFLTVLYLLALAGFVLVFVSGLVDVTQLQPVLEEGWGRVWRTVWTETLYVPFGEMIVFTMLFPYMNNPVKVKRVGLGGMVLSGINLAIIMAINIAVLGPDAVSRSSFPLLDTIRRVQVAHFLERLDVLFMIALIIGGFFKISVFFYAGVVGAAHLFGVSSHQRLVYPLGLLVLLLSVAIANNYTEHIHEGLKIVTFYLHVPLQVIIPVSLLVIAAIRRRFSQPTK</sequence>
<evidence type="ECO:0000256" key="7">
    <source>
        <dbReference type="ARBA" id="ARBA00023136"/>
    </source>
</evidence>
<gene>
    <name evidence="9" type="primary">gerKB</name>
    <name evidence="9" type="ORF">GsuE55_09490</name>
</gene>
<feature type="transmembrane region" description="Helical" evidence="8">
    <location>
        <begin position="338"/>
        <end position="358"/>
    </location>
</feature>
<evidence type="ECO:0000256" key="8">
    <source>
        <dbReference type="SAM" id="Phobius"/>
    </source>
</evidence>
<keyword evidence="7 8" id="KW-0472">Membrane</keyword>
<keyword evidence="6 8" id="KW-1133">Transmembrane helix</keyword>
<feature type="transmembrane region" description="Helical" evidence="8">
    <location>
        <begin position="269"/>
        <end position="294"/>
    </location>
</feature>
<evidence type="ECO:0000256" key="1">
    <source>
        <dbReference type="ARBA" id="ARBA00004141"/>
    </source>
</evidence>
<dbReference type="NCBIfam" id="TIGR00912">
    <property type="entry name" value="2A0309"/>
    <property type="match status" value="1"/>
</dbReference>
<dbReference type="PANTHER" id="PTHR34975">
    <property type="entry name" value="SPORE GERMINATION PROTEIN A2"/>
    <property type="match status" value="1"/>
</dbReference>
<dbReference type="Pfam" id="PF03845">
    <property type="entry name" value="Spore_permease"/>
    <property type="match status" value="1"/>
</dbReference>
<evidence type="ECO:0000256" key="2">
    <source>
        <dbReference type="ARBA" id="ARBA00007998"/>
    </source>
</evidence>
<keyword evidence="10" id="KW-1185">Reference proteome</keyword>
<feature type="transmembrane region" description="Helical" evidence="8">
    <location>
        <begin position="216"/>
        <end position="239"/>
    </location>
</feature>
<comment type="subcellular location">
    <subcellularLocation>
        <location evidence="1">Membrane</location>
        <topology evidence="1">Multi-pass membrane protein</topology>
    </subcellularLocation>
</comment>
<keyword evidence="3" id="KW-0813">Transport</keyword>
<evidence type="ECO:0000313" key="9">
    <source>
        <dbReference type="EMBL" id="BBW96116.1"/>
    </source>
</evidence>
<evidence type="ECO:0000256" key="3">
    <source>
        <dbReference type="ARBA" id="ARBA00022448"/>
    </source>
</evidence>
<feature type="transmembrane region" description="Helical" evidence="8">
    <location>
        <begin position="66"/>
        <end position="93"/>
    </location>
</feature>
<dbReference type="InterPro" id="IPR004761">
    <property type="entry name" value="Spore_GerAB"/>
</dbReference>
<comment type="similarity">
    <text evidence="2">Belongs to the amino acid-polyamine-organocation (APC) superfamily. Spore germination protein (SGP) (TC 2.A.3.9) family.</text>
</comment>
<evidence type="ECO:0000256" key="5">
    <source>
        <dbReference type="ARBA" id="ARBA00022692"/>
    </source>
</evidence>
<dbReference type="PANTHER" id="PTHR34975:SF2">
    <property type="entry name" value="SPORE GERMINATION PROTEIN A2"/>
    <property type="match status" value="1"/>
</dbReference>
<dbReference type="EMBL" id="AP022557">
    <property type="protein sequence ID" value="BBW96116.1"/>
    <property type="molecule type" value="Genomic_DNA"/>
</dbReference>